<evidence type="ECO:0000313" key="2">
    <source>
        <dbReference type="Proteomes" id="UP000548326"/>
    </source>
</evidence>
<dbReference type="AlphaFoldDB" id="A0A841JAM0"/>
<dbReference type="Pfam" id="PF14539">
    <property type="entry name" value="DUF4442"/>
    <property type="match status" value="1"/>
</dbReference>
<dbReference type="Gene3D" id="3.10.129.10">
    <property type="entry name" value="Hotdog Thioesterase"/>
    <property type="match status" value="1"/>
</dbReference>
<reference evidence="1 2" key="1">
    <citation type="submission" date="2020-08" db="EMBL/GenBank/DDBJ databases">
        <title>Genomic Encyclopedia of Type Strains, Phase IV (KMG-V): Genome sequencing to study the core and pangenomes of soil and plant-associated prokaryotes.</title>
        <authorList>
            <person name="Whitman W."/>
        </authorList>
    </citation>
    <scope>NUCLEOTIDE SEQUENCE [LARGE SCALE GENOMIC DNA]</scope>
    <source>
        <strain evidence="1 2">MP601</strain>
    </source>
</reference>
<dbReference type="RefSeq" id="WP_317617951.1">
    <property type="nucleotide sequence ID" value="NZ_JACHCA010000004.1"/>
</dbReference>
<organism evidence="1 2">
    <name type="scientific">Mucilaginibacter lappiensis</name>
    <dbReference type="NCBI Taxonomy" id="354630"/>
    <lineage>
        <taxon>Bacteria</taxon>
        <taxon>Pseudomonadati</taxon>
        <taxon>Bacteroidota</taxon>
        <taxon>Sphingobacteriia</taxon>
        <taxon>Sphingobacteriales</taxon>
        <taxon>Sphingobacteriaceae</taxon>
        <taxon>Mucilaginibacter</taxon>
    </lineage>
</organism>
<protein>
    <submittedName>
        <fullName evidence="1">Acyl-coenzyme A thioesterase PaaI-like protein</fullName>
    </submittedName>
</protein>
<dbReference type="EMBL" id="JACHCA010000004">
    <property type="protein sequence ID" value="MBB6127820.1"/>
    <property type="molecule type" value="Genomic_DNA"/>
</dbReference>
<comment type="caution">
    <text evidence="1">The sequence shown here is derived from an EMBL/GenBank/DDBJ whole genome shotgun (WGS) entry which is preliminary data.</text>
</comment>
<accession>A0A841JAM0</accession>
<dbReference type="Proteomes" id="UP000548326">
    <property type="component" value="Unassembled WGS sequence"/>
</dbReference>
<dbReference type="InterPro" id="IPR027961">
    <property type="entry name" value="DUF4442"/>
</dbReference>
<dbReference type="InterPro" id="IPR029069">
    <property type="entry name" value="HotDog_dom_sf"/>
</dbReference>
<sequence length="152" mass="17649">MLKWAMRFYPPLLFQRIWVVKFDKGFKGVQVKIVKSILNKNYNDAIFGGTIFSAADPFYPVLFHQLLIQKGYKLKVWSKSSTIHYLKPGSSNLYFSITLTDAEIEHAEMILNTEGKYMVHHPIEIYNEDGEMCVSVTIEVYLRNLNFTSTNL</sequence>
<name>A0A841JAM0_9SPHI</name>
<dbReference type="SUPFAM" id="SSF54637">
    <property type="entry name" value="Thioesterase/thiol ester dehydrase-isomerase"/>
    <property type="match status" value="1"/>
</dbReference>
<gene>
    <name evidence="1" type="ORF">HDF22_001928</name>
</gene>
<evidence type="ECO:0000313" key="1">
    <source>
        <dbReference type="EMBL" id="MBB6127820.1"/>
    </source>
</evidence>
<proteinExistence type="predicted"/>